<protein>
    <submittedName>
        <fullName evidence="1">Uncharacterized protein</fullName>
    </submittedName>
</protein>
<reference evidence="1" key="2">
    <citation type="submission" date="2025-08" db="UniProtKB">
        <authorList>
            <consortium name="Ensembl"/>
        </authorList>
    </citation>
    <scope>IDENTIFICATION</scope>
</reference>
<keyword evidence="2" id="KW-1185">Reference proteome</keyword>
<accession>A0A8C9WEW6</accession>
<evidence type="ECO:0000313" key="1">
    <source>
        <dbReference type="Ensembl" id="ENSSFOP00015074155.1"/>
    </source>
</evidence>
<proteinExistence type="predicted"/>
<organism evidence="1 2">
    <name type="scientific">Scleropages formosus</name>
    <name type="common">Asian bonytongue</name>
    <name type="synonym">Osteoglossum formosum</name>
    <dbReference type="NCBI Taxonomy" id="113540"/>
    <lineage>
        <taxon>Eukaryota</taxon>
        <taxon>Metazoa</taxon>
        <taxon>Chordata</taxon>
        <taxon>Craniata</taxon>
        <taxon>Vertebrata</taxon>
        <taxon>Euteleostomi</taxon>
        <taxon>Actinopterygii</taxon>
        <taxon>Neopterygii</taxon>
        <taxon>Teleostei</taxon>
        <taxon>Osteoglossocephala</taxon>
        <taxon>Osteoglossomorpha</taxon>
        <taxon>Osteoglossiformes</taxon>
        <taxon>Osteoglossidae</taxon>
        <taxon>Scleropages</taxon>
    </lineage>
</organism>
<reference evidence="1 2" key="1">
    <citation type="submission" date="2019-04" db="EMBL/GenBank/DDBJ databases">
        <authorList>
            <consortium name="Wellcome Sanger Institute Data Sharing"/>
        </authorList>
    </citation>
    <scope>NUCLEOTIDE SEQUENCE [LARGE SCALE GENOMIC DNA]</scope>
</reference>
<dbReference type="AlphaFoldDB" id="A0A8C9WEW6"/>
<evidence type="ECO:0000313" key="2">
    <source>
        <dbReference type="Proteomes" id="UP000694397"/>
    </source>
</evidence>
<reference evidence="1" key="3">
    <citation type="submission" date="2025-09" db="UniProtKB">
        <authorList>
            <consortium name="Ensembl"/>
        </authorList>
    </citation>
    <scope>IDENTIFICATION</scope>
</reference>
<name>A0A8C9WEW6_SCLFO</name>
<dbReference type="Proteomes" id="UP000694397">
    <property type="component" value="Chromosome 23"/>
</dbReference>
<sequence>MQVETDASISLPNPCWGRAAPGSAVLARGQALFGPAAPVESVTVVSSEDISLFRFTSASPGPANNKGCLWTRSRCQTTSCTMTQLLKLSSCIKLKDSGCSLAYAPVRVHPKTGHGHVLGEPSDTWGTRCNTSARF</sequence>
<dbReference type="Ensembl" id="ENSSFOT00015054143.1">
    <property type="protein sequence ID" value="ENSSFOP00015074155.1"/>
    <property type="gene ID" value="ENSSFOG00015030865.1"/>
</dbReference>